<reference evidence="1" key="1">
    <citation type="journal article" date="2023" name="Mol. Phylogenet. Evol.">
        <title>Genome-scale phylogeny and comparative genomics of the fungal order Sordariales.</title>
        <authorList>
            <person name="Hensen N."/>
            <person name="Bonometti L."/>
            <person name="Westerberg I."/>
            <person name="Brannstrom I.O."/>
            <person name="Guillou S."/>
            <person name="Cros-Aarteil S."/>
            <person name="Calhoun S."/>
            <person name="Haridas S."/>
            <person name="Kuo A."/>
            <person name="Mondo S."/>
            <person name="Pangilinan J."/>
            <person name="Riley R."/>
            <person name="LaButti K."/>
            <person name="Andreopoulos B."/>
            <person name="Lipzen A."/>
            <person name="Chen C."/>
            <person name="Yan M."/>
            <person name="Daum C."/>
            <person name="Ng V."/>
            <person name="Clum A."/>
            <person name="Steindorff A."/>
            <person name="Ohm R.A."/>
            <person name="Martin F."/>
            <person name="Silar P."/>
            <person name="Natvig D.O."/>
            <person name="Lalanne C."/>
            <person name="Gautier V."/>
            <person name="Ament-Velasquez S.L."/>
            <person name="Kruys A."/>
            <person name="Hutchinson M.I."/>
            <person name="Powell A.J."/>
            <person name="Barry K."/>
            <person name="Miller A.N."/>
            <person name="Grigoriev I.V."/>
            <person name="Debuchy R."/>
            <person name="Gladieux P."/>
            <person name="Hiltunen Thoren M."/>
            <person name="Johannesson H."/>
        </authorList>
    </citation>
    <scope>NUCLEOTIDE SEQUENCE</scope>
    <source>
        <strain evidence="1">CBS 958.72</strain>
    </source>
</reference>
<protein>
    <submittedName>
        <fullName evidence="1">Uncharacterized protein</fullName>
    </submittedName>
</protein>
<name>A0AAE0N4B5_9PEZI</name>
<evidence type="ECO:0000313" key="1">
    <source>
        <dbReference type="EMBL" id="KAK3368969.1"/>
    </source>
</evidence>
<keyword evidence="2" id="KW-1185">Reference proteome</keyword>
<dbReference type="AlphaFoldDB" id="A0AAE0N4B5"/>
<organism evidence="1 2">
    <name type="scientific">Lasiosphaeria ovina</name>
    <dbReference type="NCBI Taxonomy" id="92902"/>
    <lineage>
        <taxon>Eukaryota</taxon>
        <taxon>Fungi</taxon>
        <taxon>Dikarya</taxon>
        <taxon>Ascomycota</taxon>
        <taxon>Pezizomycotina</taxon>
        <taxon>Sordariomycetes</taxon>
        <taxon>Sordariomycetidae</taxon>
        <taxon>Sordariales</taxon>
        <taxon>Lasiosphaeriaceae</taxon>
        <taxon>Lasiosphaeria</taxon>
    </lineage>
</organism>
<evidence type="ECO:0000313" key="2">
    <source>
        <dbReference type="Proteomes" id="UP001287356"/>
    </source>
</evidence>
<proteinExistence type="predicted"/>
<reference evidence="1" key="2">
    <citation type="submission" date="2023-06" db="EMBL/GenBank/DDBJ databases">
        <authorList>
            <consortium name="Lawrence Berkeley National Laboratory"/>
            <person name="Haridas S."/>
            <person name="Hensen N."/>
            <person name="Bonometti L."/>
            <person name="Westerberg I."/>
            <person name="Brannstrom I.O."/>
            <person name="Guillou S."/>
            <person name="Cros-Aarteil S."/>
            <person name="Calhoun S."/>
            <person name="Kuo A."/>
            <person name="Mondo S."/>
            <person name="Pangilinan J."/>
            <person name="Riley R."/>
            <person name="Labutti K."/>
            <person name="Andreopoulos B."/>
            <person name="Lipzen A."/>
            <person name="Chen C."/>
            <person name="Yanf M."/>
            <person name="Daum C."/>
            <person name="Ng V."/>
            <person name="Clum A."/>
            <person name="Steindorff A."/>
            <person name="Ohm R."/>
            <person name="Martin F."/>
            <person name="Silar P."/>
            <person name="Natvig D."/>
            <person name="Lalanne C."/>
            <person name="Gautier V."/>
            <person name="Ament-Velasquez S.L."/>
            <person name="Kruys A."/>
            <person name="Hutchinson M.I."/>
            <person name="Powell A.J."/>
            <person name="Barry K."/>
            <person name="Miller A.N."/>
            <person name="Grigoriev I.V."/>
            <person name="Debuchy R."/>
            <person name="Gladieux P."/>
            <person name="Thoren M.H."/>
            <person name="Johannesson H."/>
        </authorList>
    </citation>
    <scope>NUCLEOTIDE SEQUENCE</scope>
    <source>
        <strain evidence="1">CBS 958.72</strain>
    </source>
</reference>
<dbReference type="Proteomes" id="UP001287356">
    <property type="component" value="Unassembled WGS sequence"/>
</dbReference>
<gene>
    <name evidence="1" type="ORF">B0T24DRAFT_721999</name>
</gene>
<comment type="caution">
    <text evidence="1">The sequence shown here is derived from an EMBL/GenBank/DDBJ whole genome shotgun (WGS) entry which is preliminary data.</text>
</comment>
<accession>A0AAE0N4B5</accession>
<sequence>MKVYINNTNGPYTRAKQYYTAALDRYKPDPGFLHGQKRLLKLFIDSSRTFLSTSEHGNPAGIIDWDGVGAWPKSLGNLSYPGWLTRDWDPGMYGRDSNGQPYNLEIPEDTPQTLVRYRRIYQAAIRDALTENKMAKGHHTFYTSATLITENLRIASTSPMGSGNILRKIVNEIAKAVRVPCTYGEEFLYIELCETFAKGKPSGGV</sequence>
<dbReference type="EMBL" id="JAULSN010000006">
    <property type="protein sequence ID" value="KAK3368969.1"/>
    <property type="molecule type" value="Genomic_DNA"/>
</dbReference>